<dbReference type="Gene3D" id="3.30.390.50">
    <property type="entry name" value="CO dehydrogenase flavoprotein, C-terminal domain"/>
    <property type="match status" value="1"/>
</dbReference>
<dbReference type="GO" id="GO:0051537">
    <property type="term" value="F:2 iron, 2 sulfur cluster binding"/>
    <property type="evidence" value="ECO:0007669"/>
    <property type="project" value="InterPro"/>
</dbReference>
<dbReference type="InterPro" id="IPR036683">
    <property type="entry name" value="CO_DH_flav_C_dom_sf"/>
</dbReference>
<dbReference type="InterPro" id="IPR001041">
    <property type="entry name" value="2Fe-2S_ferredoxin-type"/>
</dbReference>
<dbReference type="SUPFAM" id="SSF56176">
    <property type="entry name" value="FAD-binding/transporter-associated domain-like"/>
    <property type="match status" value="1"/>
</dbReference>
<dbReference type="SUPFAM" id="SSF47741">
    <property type="entry name" value="CO dehydrogenase ISP C-domain like"/>
    <property type="match status" value="1"/>
</dbReference>
<dbReference type="InterPro" id="IPR012175">
    <property type="entry name" value="Xanth_DH_ssu_bac"/>
</dbReference>
<dbReference type="EMBL" id="JAEHHL010000002">
    <property type="protein sequence ID" value="MBK0398960.1"/>
    <property type="molecule type" value="Genomic_DNA"/>
</dbReference>
<comment type="caution">
    <text evidence="8">The sequence shown here is derived from an EMBL/GenBank/DDBJ whole genome shotgun (WGS) entry which is preliminary data.</text>
</comment>
<dbReference type="Gene3D" id="3.10.20.30">
    <property type="match status" value="1"/>
</dbReference>
<dbReference type="GO" id="GO:0071949">
    <property type="term" value="F:FAD binding"/>
    <property type="evidence" value="ECO:0007669"/>
    <property type="project" value="InterPro"/>
</dbReference>
<dbReference type="InterPro" id="IPR014307">
    <property type="entry name" value="Xanthine_DH_ssu"/>
</dbReference>
<dbReference type="AlphaFoldDB" id="A0A8J7SGC2"/>
<keyword evidence="1" id="KW-0285">Flavoprotein</keyword>
<protein>
    <submittedName>
        <fullName evidence="8">Xanthine dehydrogenase small subunit</fullName>
        <ecNumber evidence="8">1.17.1.4</ecNumber>
    </submittedName>
</protein>
<dbReference type="PROSITE" id="PS00197">
    <property type="entry name" value="2FE2S_FER_1"/>
    <property type="match status" value="1"/>
</dbReference>
<dbReference type="InterPro" id="IPR036884">
    <property type="entry name" value="2Fe-2S-bd_dom_sf"/>
</dbReference>
<feature type="domain" description="FAD-binding PCMH-type" evidence="7">
    <location>
        <begin position="185"/>
        <end position="358"/>
    </location>
</feature>
<dbReference type="PROSITE" id="PS51387">
    <property type="entry name" value="FAD_PCMH"/>
    <property type="match status" value="1"/>
</dbReference>
<evidence type="ECO:0000256" key="2">
    <source>
        <dbReference type="ARBA" id="ARBA00022723"/>
    </source>
</evidence>
<dbReference type="Pfam" id="PF00111">
    <property type="entry name" value="Fer2"/>
    <property type="match status" value="1"/>
</dbReference>
<evidence type="ECO:0000256" key="5">
    <source>
        <dbReference type="ARBA" id="ARBA00023004"/>
    </source>
</evidence>
<keyword evidence="4 8" id="KW-0560">Oxidoreductase</keyword>
<dbReference type="PIRSF" id="PIRSF036557">
    <property type="entry name" value="XdhA_RC"/>
    <property type="match status" value="1"/>
</dbReference>
<name>A0A8J7SGC2_9RHOB</name>
<dbReference type="InterPro" id="IPR016166">
    <property type="entry name" value="FAD-bd_PCMH"/>
</dbReference>
<evidence type="ECO:0000256" key="4">
    <source>
        <dbReference type="ARBA" id="ARBA00023002"/>
    </source>
</evidence>
<dbReference type="Pfam" id="PF01799">
    <property type="entry name" value="Fer2_2"/>
    <property type="match status" value="1"/>
</dbReference>
<dbReference type="EC" id="1.17.1.4" evidence="8"/>
<evidence type="ECO:0000313" key="8">
    <source>
        <dbReference type="EMBL" id="MBK0398960.1"/>
    </source>
</evidence>
<dbReference type="SUPFAM" id="SSF54292">
    <property type="entry name" value="2Fe-2S ferredoxin-like"/>
    <property type="match status" value="1"/>
</dbReference>
<dbReference type="InterPro" id="IPR006058">
    <property type="entry name" value="2Fe2S_fd_BS"/>
</dbReference>
<dbReference type="GO" id="GO:0005506">
    <property type="term" value="F:iron ion binding"/>
    <property type="evidence" value="ECO:0007669"/>
    <property type="project" value="InterPro"/>
</dbReference>
<organism evidence="8 9">
    <name type="scientific">Thermohalobaculum xanthum</name>
    <dbReference type="NCBI Taxonomy" id="2753746"/>
    <lineage>
        <taxon>Bacteria</taxon>
        <taxon>Pseudomonadati</taxon>
        <taxon>Pseudomonadota</taxon>
        <taxon>Alphaproteobacteria</taxon>
        <taxon>Rhodobacterales</taxon>
        <taxon>Paracoccaceae</taxon>
        <taxon>Thermohalobaculum</taxon>
    </lineage>
</organism>
<dbReference type="InterPro" id="IPR036010">
    <property type="entry name" value="2Fe-2S_ferredoxin-like_sf"/>
</dbReference>
<dbReference type="Pfam" id="PF03450">
    <property type="entry name" value="CO_deh_flav_C"/>
    <property type="match status" value="1"/>
</dbReference>
<dbReference type="SUPFAM" id="SSF55447">
    <property type="entry name" value="CO dehydrogenase flavoprotein C-terminal domain-like"/>
    <property type="match status" value="1"/>
</dbReference>
<dbReference type="InterPro" id="IPR002888">
    <property type="entry name" value="2Fe-2S-bd"/>
</dbReference>
<dbReference type="InterPro" id="IPR036318">
    <property type="entry name" value="FAD-bd_PCMH-like_sf"/>
</dbReference>
<feature type="domain" description="2Fe-2S ferredoxin-type" evidence="6">
    <location>
        <begin position="1"/>
        <end position="83"/>
    </location>
</feature>
<dbReference type="InterPro" id="IPR016169">
    <property type="entry name" value="FAD-bd_PCMH_sub2"/>
</dbReference>
<dbReference type="Gene3D" id="1.10.150.120">
    <property type="entry name" value="[2Fe-2S]-binding domain"/>
    <property type="match status" value="1"/>
</dbReference>
<dbReference type="InterPro" id="IPR005107">
    <property type="entry name" value="CO_DH_flav_C"/>
</dbReference>
<dbReference type="InterPro" id="IPR002346">
    <property type="entry name" value="Mopterin_DH_FAD-bd"/>
</dbReference>
<dbReference type="GO" id="GO:0004854">
    <property type="term" value="F:xanthine dehydrogenase activity"/>
    <property type="evidence" value="ECO:0007669"/>
    <property type="project" value="UniProtKB-EC"/>
</dbReference>
<evidence type="ECO:0000313" key="9">
    <source>
        <dbReference type="Proteomes" id="UP000655420"/>
    </source>
</evidence>
<keyword evidence="2" id="KW-0479">Metal-binding</keyword>
<dbReference type="SMART" id="SM01092">
    <property type="entry name" value="CO_deh_flav_C"/>
    <property type="match status" value="1"/>
</dbReference>
<accession>A0A8J7SGC2</accession>
<dbReference type="InterPro" id="IPR012675">
    <property type="entry name" value="Beta-grasp_dom_sf"/>
</dbReference>
<keyword evidence="9" id="KW-1185">Reference proteome</keyword>
<evidence type="ECO:0000256" key="3">
    <source>
        <dbReference type="ARBA" id="ARBA00022827"/>
    </source>
</evidence>
<dbReference type="Gene3D" id="3.30.465.10">
    <property type="match status" value="1"/>
</dbReference>
<dbReference type="Proteomes" id="UP000655420">
    <property type="component" value="Unassembled WGS sequence"/>
</dbReference>
<gene>
    <name evidence="8" type="primary">xdhA</name>
    <name evidence="8" type="ORF">H0I76_07145</name>
</gene>
<dbReference type="Gene3D" id="3.30.43.10">
    <property type="entry name" value="Uridine Diphospho-n-acetylenolpyruvylglucosamine Reductase, domain 2"/>
    <property type="match status" value="1"/>
</dbReference>
<reference evidence="8" key="1">
    <citation type="submission" date="2020-12" db="EMBL/GenBank/DDBJ databases">
        <title>Bacterial taxonomy.</title>
        <authorList>
            <person name="Pan X."/>
        </authorList>
    </citation>
    <scope>NUCLEOTIDE SEQUENCE</scope>
    <source>
        <strain evidence="8">M0105</strain>
    </source>
</reference>
<dbReference type="InterPro" id="IPR016167">
    <property type="entry name" value="FAD-bd_PCMH_sub1"/>
</dbReference>
<evidence type="ECO:0000256" key="1">
    <source>
        <dbReference type="ARBA" id="ARBA00022630"/>
    </source>
</evidence>
<dbReference type="PROSITE" id="PS51085">
    <property type="entry name" value="2FE2S_FER_2"/>
    <property type="match status" value="1"/>
</dbReference>
<dbReference type="NCBIfam" id="TIGR02963">
    <property type="entry name" value="xanthine_xdhA"/>
    <property type="match status" value="1"/>
</dbReference>
<dbReference type="PANTHER" id="PTHR45444:SF3">
    <property type="entry name" value="XANTHINE DEHYDROGENASE"/>
    <property type="match status" value="1"/>
</dbReference>
<keyword evidence="3" id="KW-0274">FAD</keyword>
<proteinExistence type="predicted"/>
<evidence type="ECO:0000259" key="7">
    <source>
        <dbReference type="PROSITE" id="PS51387"/>
    </source>
</evidence>
<dbReference type="InterPro" id="IPR016208">
    <property type="entry name" value="Ald_Oxase/xanthine_DH-like"/>
</dbReference>
<keyword evidence="5" id="KW-0408">Iron</keyword>
<dbReference type="PANTHER" id="PTHR45444">
    <property type="entry name" value="XANTHINE DEHYDROGENASE"/>
    <property type="match status" value="1"/>
</dbReference>
<sequence>MILNGQRVDVADVPPTTTLLAWLRERRGLTGTKEGCSEGDCGACTVGLRELGPDGKLVTMPACACILPLPMLHGREIVTVERLAAPDGRLHPVQQAMAEGHGSQCGFCTPGFVMSMWCAYRSEPRPSPERADALLAGNLCRCTGYGPIVAAASAAHDLPRPEWDDDDAAAAPTRLATLPTTALDYEADGRRFIAPVTLDELADAAARNPDATILSGATDVGLWITKRHFAPATIIWTGRVAGLRELKEDDGTLTIGAAVTYREAAARLAAHWPDFGKLVARIAGAQIRALGTVGGNIANGSPIGDMPPALIALGARLQLRHGDKRREITLDDFFLDYGRQDRAPGEIVTAVTAPLPGKGLHLGCHKVSKRFDQDITSVLGCFALTLEDGHVRQARLAYGGMAGVPKRARAAEQALIGQPYTREQVDAAAAALSDDFAPLTDMRASARYRMQVAQNLLLRDYLERTTPGVETRLAPATEGV</sequence>
<evidence type="ECO:0000259" key="6">
    <source>
        <dbReference type="PROSITE" id="PS51085"/>
    </source>
</evidence>
<dbReference type="Pfam" id="PF00941">
    <property type="entry name" value="FAD_binding_5"/>
    <property type="match status" value="1"/>
</dbReference>